<dbReference type="GO" id="GO:0045104">
    <property type="term" value="P:intermediate filament cytoskeleton organization"/>
    <property type="evidence" value="ECO:0007669"/>
    <property type="project" value="InterPro"/>
</dbReference>
<dbReference type="STRING" id="76193.A0A0N0PCH6"/>
<evidence type="ECO:0000256" key="1">
    <source>
        <dbReference type="ARBA" id="ARBA00022553"/>
    </source>
</evidence>
<dbReference type="FunFam" id="1.20.58.60:FF:000030">
    <property type="entry name" value="Short stop, isoform K"/>
    <property type="match status" value="1"/>
</dbReference>
<organism evidence="5 6">
    <name type="scientific">Papilio machaon</name>
    <name type="common">Old World swallowtail butterfly</name>
    <dbReference type="NCBI Taxonomy" id="76193"/>
    <lineage>
        <taxon>Eukaryota</taxon>
        <taxon>Metazoa</taxon>
        <taxon>Ecdysozoa</taxon>
        <taxon>Arthropoda</taxon>
        <taxon>Hexapoda</taxon>
        <taxon>Insecta</taxon>
        <taxon>Pterygota</taxon>
        <taxon>Neoptera</taxon>
        <taxon>Endopterygota</taxon>
        <taxon>Lepidoptera</taxon>
        <taxon>Glossata</taxon>
        <taxon>Ditrysia</taxon>
        <taxon>Papilionoidea</taxon>
        <taxon>Papilionidae</taxon>
        <taxon>Papilioninae</taxon>
        <taxon>Papilio</taxon>
    </lineage>
</organism>
<dbReference type="PANTHER" id="PTHR23169:SF23">
    <property type="entry name" value="SHORT STOP, ISOFORM H"/>
    <property type="match status" value="1"/>
</dbReference>
<dbReference type="SUPFAM" id="SSF47576">
    <property type="entry name" value="Calponin-homology domain, CH-domain"/>
    <property type="match status" value="1"/>
</dbReference>
<dbReference type="InterPro" id="IPR001715">
    <property type="entry name" value="CH_dom"/>
</dbReference>
<dbReference type="SUPFAM" id="SSF46966">
    <property type="entry name" value="Spectrin repeat"/>
    <property type="match status" value="7"/>
</dbReference>
<dbReference type="FunFam" id="1.10.418.10:FF:000022">
    <property type="entry name" value="Short stop, isoform K"/>
    <property type="match status" value="1"/>
</dbReference>
<evidence type="ECO:0000313" key="6">
    <source>
        <dbReference type="Proteomes" id="UP000053240"/>
    </source>
</evidence>
<dbReference type="CDD" id="cd00176">
    <property type="entry name" value="SPEC"/>
    <property type="match status" value="2"/>
</dbReference>
<dbReference type="InParanoid" id="A0A0N0PCH6"/>
<dbReference type="InterPro" id="IPR049538">
    <property type="entry name" value="PCN-like_spectrin-like_rpt"/>
</dbReference>
<gene>
    <name evidence="5" type="ORF">RR48_02650</name>
</gene>
<evidence type="ECO:0000259" key="4">
    <source>
        <dbReference type="PROSITE" id="PS50021"/>
    </source>
</evidence>
<keyword evidence="3" id="KW-0175">Coiled coil</keyword>
<accession>A0A0N0PCH6</accession>
<dbReference type="GO" id="GO:0005198">
    <property type="term" value="F:structural molecule activity"/>
    <property type="evidence" value="ECO:0007669"/>
    <property type="project" value="TreeGrafter"/>
</dbReference>
<sequence>MATDGVFMSQVSLKPVFPPKDRVPFEDSPPKKEDTGHGIISQLDVVIGTKQRNRHIANNANRLQPLYLHFISDIVVGQEANVTAREALLSWARRSTAKYPGVRVADFTSSWRDGLAFNALIHRNRPDLIDWRNIRSRQVRERLETAFHVVEKEYGVTRLLDPEDVDTHEPDEKSLITYISSLYETFPEPPAVHPLFDAESQRRAAAYTEQAAAHRAWLHEKCSLMQDRAFPSTLIEMKKLLIESTRFRNEEVPLRQREKQKLFHQYRDLEKYFECVGECEVEATLRPEALEQAWARLLMAQQERERDLADEIRRLERLQRLAEKLHRDIKQTESGLENVERHIESEIRRVERGVHPAEAKLAAEQIEQELRAMEHGIQDMFQDCHTLREGRYPQATDLHRRVQQIHERWLSCRQSFTGRLVPRLSSVRMPVQQTTVRRETRTVLETRVHDADPKFQQLHQATKWCKERLKKLHESDYGSDLPTVQQELDKHQREHKQIDQFHSKVEQCVHNRSNFSGEELNLYNQHLSQLQKLYAELLSTSTKRISDLDALQDFLQSATAELNWLNEKEQVELSRDWADPHINLPAVQHYYEQLMSSLEKRELQFSNVIDRGEALIAQHHPATKTIESHLQVMQSQWAWVLQLTLCLETHLKHTTQYHNFFEEVKEAEKWIQKREEALNSTFSQSEFTLDQGERLLKGMQELREELNAHGGVVSRLVEEAQEIRPVKLRRAPVTRPLRAETVCAYKHANVAVEKGSSVTVVDNSGRVRWRVRVGGAGSEAALPAAVLALPPPCADALHGADALRTAYDRVIQLWQRKQLRMRQNMIFATIKVVKGWDFPQFVAMGAEQRQAIRRALNEDAEKLLSEGDAADPQLRRLRREIDDVNRLFDEFERRARAEEESKNAARIFTEQSSSLLERLEVFERQLHERIASHIPRDLDSLEHLVLQHKDWETGLHGLATDVEEVQNTFRSIALKTPAMKKSLDKVMGKWTDMHSKSQLFVERLKFVEIIVNSMEENNQTISELEMKLAQFHDLPNDVEMLKDMHEDLLRLQVAVSKQQVQVDQMNDDGETCRRLVETSRSGLPHASLPRKHADLERLDKELEQINTRWNNVCQQLAERLRSCEAAYQLLRNYSVGLQQETDWVDGAAARLHTQPPLDHRPKEHLETTRALLTSVVERTPKIEKVNVDGGRFIREAKIHGSRCQRYAEWLCEEVHPSLDARQLKRQGDAELSQRLQRCGRSAGEMSGAEAVARELDELNAKHQRLLDLLYERLRRIAAANPGDIVTLAFNFVSADARIHQLHSHESLVKIGPYLASPLS</sequence>
<dbReference type="Pfam" id="PF17902">
    <property type="entry name" value="SH3_10"/>
    <property type="match status" value="1"/>
</dbReference>
<dbReference type="Gene3D" id="1.10.418.10">
    <property type="entry name" value="Calponin-like domain"/>
    <property type="match status" value="1"/>
</dbReference>
<dbReference type="FunFam" id="1.20.58.60:FF:000055">
    <property type="entry name" value="Short stop, isoform K"/>
    <property type="match status" value="1"/>
</dbReference>
<proteinExistence type="predicted"/>
<dbReference type="PANTHER" id="PTHR23169">
    <property type="entry name" value="ENVOPLAKIN"/>
    <property type="match status" value="1"/>
</dbReference>
<feature type="coiled-coil region" evidence="3">
    <location>
        <begin position="298"/>
        <end position="383"/>
    </location>
</feature>
<dbReference type="Gene3D" id="2.30.30.40">
    <property type="entry name" value="SH3 Domains"/>
    <property type="match status" value="1"/>
</dbReference>
<dbReference type="GO" id="GO:0016020">
    <property type="term" value="C:membrane"/>
    <property type="evidence" value="ECO:0007669"/>
    <property type="project" value="TreeGrafter"/>
</dbReference>
<dbReference type="Pfam" id="PF21019">
    <property type="entry name" value="Spectrin_3"/>
    <property type="match status" value="1"/>
</dbReference>
<dbReference type="GO" id="GO:0030056">
    <property type="term" value="C:hemidesmosome"/>
    <property type="evidence" value="ECO:0007669"/>
    <property type="project" value="TreeGrafter"/>
</dbReference>
<dbReference type="GO" id="GO:0005882">
    <property type="term" value="C:intermediate filament"/>
    <property type="evidence" value="ECO:0007669"/>
    <property type="project" value="TreeGrafter"/>
</dbReference>
<dbReference type="GO" id="GO:0042060">
    <property type="term" value="P:wound healing"/>
    <property type="evidence" value="ECO:0007669"/>
    <property type="project" value="TreeGrafter"/>
</dbReference>
<dbReference type="FunFam" id="1.20.58.60:FF:000053">
    <property type="entry name" value="Short stop, isoform K"/>
    <property type="match status" value="1"/>
</dbReference>
<dbReference type="Pfam" id="PF00435">
    <property type="entry name" value="Spectrin"/>
    <property type="match status" value="2"/>
</dbReference>
<dbReference type="InterPro" id="IPR002017">
    <property type="entry name" value="Spectrin_repeat"/>
</dbReference>
<dbReference type="Proteomes" id="UP000053240">
    <property type="component" value="Unassembled WGS sequence"/>
</dbReference>
<dbReference type="Pfam" id="PF21020">
    <property type="entry name" value="Spectrin_4"/>
    <property type="match status" value="1"/>
</dbReference>
<keyword evidence="6" id="KW-1185">Reference proteome</keyword>
<dbReference type="InterPro" id="IPR018159">
    <property type="entry name" value="Spectrin/alpha-actinin"/>
</dbReference>
<dbReference type="Gene3D" id="1.20.58.60">
    <property type="match status" value="6"/>
</dbReference>
<evidence type="ECO:0000313" key="5">
    <source>
        <dbReference type="EMBL" id="KPJ14034.1"/>
    </source>
</evidence>
<dbReference type="Pfam" id="PF00307">
    <property type="entry name" value="CH"/>
    <property type="match status" value="1"/>
</dbReference>
<dbReference type="SMART" id="SM00150">
    <property type="entry name" value="SPEC"/>
    <property type="match status" value="6"/>
</dbReference>
<feature type="coiled-coil region" evidence="3">
    <location>
        <begin position="874"/>
        <end position="901"/>
    </location>
</feature>
<feature type="domain" description="Calponin-homology (CH)" evidence="4">
    <location>
        <begin position="82"/>
        <end position="187"/>
    </location>
</feature>
<dbReference type="InterPro" id="IPR036872">
    <property type="entry name" value="CH_dom_sf"/>
</dbReference>
<dbReference type="CDD" id="cd21189">
    <property type="entry name" value="CH_PLEC-like_rpt2"/>
    <property type="match status" value="1"/>
</dbReference>
<dbReference type="InterPro" id="IPR041615">
    <property type="entry name" value="Desmoplakin_SH3"/>
</dbReference>
<keyword evidence="2" id="KW-0677">Repeat</keyword>
<dbReference type="SMART" id="SM00033">
    <property type="entry name" value="CH"/>
    <property type="match status" value="1"/>
</dbReference>
<evidence type="ECO:0000256" key="3">
    <source>
        <dbReference type="SAM" id="Coils"/>
    </source>
</evidence>
<dbReference type="GO" id="GO:0005737">
    <property type="term" value="C:cytoplasm"/>
    <property type="evidence" value="ECO:0007669"/>
    <property type="project" value="TreeGrafter"/>
</dbReference>
<dbReference type="GO" id="GO:0031122">
    <property type="term" value="P:cytoplasmic microtubule organization"/>
    <property type="evidence" value="ECO:0007669"/>
    <property type="project" value="TreeGrafter"/>
</dbReference>
<dbReference type="EMBL" id="KQ460547">
    <property type="protein sequence ID" value="KPJ14034.1"/>
    <property type="molecule type" value="Genomic_DNA"/>
</dbReference>
<dbReference type="PROSITE" id="PS50021">
    <property type="entry name" value="CH"/>
    <property type="match status" value="1"/>
</dbReference>
<reference evidence="5 6" key="1">
    <citation type="journal article" date="2015" name="Nat. Commun.">
        <title>Outbred genome sequencing and CRISPR/Cas9 gene editing in butterflies.</title>
        <authorList>
            <person name="Li X."/>
            <person name="Fan D."/>
            <person name="Zhang W."/>
            <person name="Liu G."/>
            <person name="Zhang L."/>
            <person name="Zhao L."/>
            <person name="Fang X."/>
            <person name="Chen L."/>
            <person name="Dong Y."/>
            <person name="Chen Y."/>
            <person name="Ding Y."/>
            <person name="Zhao R."/>
            <person name="Feng M."/>
            <person name="Zhu Y."/>
            <person name="Feng Y."/>
            <person name="Jiang X."/>
            <person name="Zhu D."/>
            <person name="Xiang H."/>
            <person name="Feng X."/>
            <person name="Li S."/>
            <person name="Wang J."/>
            <person name="Zhang G."/>
            <person name="Kronforst M.R."/>
            <person name="Wang W."/>
        </authorList>
    </citation>
    <scope>NUCLEOTIDE SEQUENCE [LARGE SCALE GENOMIC DNA]</scope>
    <source>
        <strain evidence="5">Ya'a_city_454_Pm</strain>
        <tissue evidence="5">Whole body</tissue>
    </source>
</reference>
<dbReference type="InterPro" id="IPR043197">
    <property type="entry name" value="Plakin"/>
</dbReference>
<protein>
    <submittedName>
        <fullName evidence="5">Plectin</fullName>
    </submittedName>
</protein>
<name>A0A0N0PCH6_PAPMA</name>
<keyword evidence="1" id="KW-0597">Phosphoprotein</keyword>
<evidence type="ECO:0000256" key="2">
    <source>
        <dbReference type="ARBA" id="ARBA00022737"/>
    </source>
</evidence>